<keyword evidence="1" id="KW-0812">Transmembrane</keyword>
<feature type="non-terminal residue" evidence="2">
    <location>
        <position position="1"/>
    </location>
</feature>
<dbReference type="PANTHER" id="PTHR33297">
    <property type="entry name" value="AMASTIN-LIKE SURFACE PROTEIN-LIKE PROTEIN-RELATED"/>
    <property type="match status" value="1"/>
</dbReference>
<dbReference type="InterPro" id="IPR009944">
    <property type="entry name" value="Amastin"/>
</dbReference>
<dbReference type="EMBL" id="JBAMZN010000001">
    <property type="protein sequence ID" value="KAL0531514.1"/>
    <property type="molecule type" value="Genomic_DNA"/>
</dbReference>
<evidence type="ECO:0000313" key="2">
    <source>
        <dbReference type="EMBL" id="KAL0531514.1"/>
    </source>
</evidence>
<name>A0AAW3CEG8_9TRYP</name>
<comment type="caution">
    <text evidence="2">The sequence shown here is derived from an EMBL/GenBank/DDBJ whole genome shotgun (WGS) entry which is preliminary data.</text>
</comment>
<keyword evidence="1" id="KW-1133">Transmembrane helix</keyword>
<protein>
    <submittedName>
        <fullName evidence="2">Amastin surface glycoprotein</fullName>
    </submittedName>
</protein>
<evidence type="ECO:0000256" key="1">
    <source>
        <dbReference type="SAM" id="Phobius"/>
    </source>
</evidence>
<sequence>LDDLWKVCPCRLRRLRACQASAIIFIFVYGSAAVLGFILLWGCSCLRWACLAHNVAGIATLGIVWASMVLVYYQGTVLCVREKDLSALGSGFALLVIAWCLNIINIAFLLLSWPAMQASENGEGKE</sequence>
<feature type="transmembrane region" description="Helical" evidence="1">
    <location>
        <begin position="54"/>
        <end position="73"/>
    </location>
</feature>
<evidence type="ECO:0000313" key="3">
    <source>
        <dbReference type="Proteomes" id="UP001501274"/>
    </source>
</evidence>
<organism evidence="2 3">
    <name type="scientific">Leishmania naiffi</name>
    <dbReference type="NCBI Taxonomy" id="5678"/>
    <lineage>
        <taxon>Eukaryota</taxon>
        <taxon>Discoba</taxon>
        <taxon>Euglenozoa</taxon>
        <taxon>Kinetoplastea</taxon>
        <taxon>Metakinetoplastina</taxon>
        <taxon>Trypanosomatida</taxon>
        <taxon>Trypanosomatidae</taxon>
        <taxon>Leishmaniinae</taxon>
        <taxon>Leishmania</taxon>
        <taxon>Leishmania naiffi species complex</taxon>
    </lineage>
</organism>
<gene>
    <name evidence="2" type="ORF">Q4I28_000502</name>
</gene>
<dbReference type="PANTHER" id="PTHR33297:SF4">
    <property type="entry name" value="AMASTIN"/>
    <property type="match status" value="1"/>
</dbReference>
<keyword evidence="3" id="KW-1185">Reference proteome</keyword>
<proteinExistence type="predicted"/>
<reference evidence="2 3" key="1">
    <citation type="submission" date="2024-02" db="EMBL/GenBank/DDBJ databases">
        <title>FIRST GENOME SEQUENCES OF Leishmania (Viannia) shawi, Leishmania (Viannia) lindenbergi AND Leishmania (Viannia) utingensis.</title>
        <authorList>
            <person name="Resadore F."/>
            <person name="Custodio M.G.F."/>
            <person name="Boite M.C."/>
            <person name="Cupolillo E."/>
            <person name="Ferreira G.E.M."/>
        </authorList>
    </citation>
    <scope>NUCLEOTIDE SEQUENCE [LARGE SCALE GENOMIC DNA]</scope>
    <source>
        <strain evidence="2 3">MDAS/BR/1979/M5533</strain>
    </source>
</reference>
<dbReference type="Pfam" id="PF07344">
    <property type="entry name" value="Amastin"/>
    <property type="match status" value="1"/>
</dbReference>
<accession>A0AAW3CEG8</accession>
<feature type="transmembrane region" description="Helical" evidence="1">
    <location>
        <begin position="21"/>
        <end position="42"/>
    </location>
</feature>
<dbReference type="Proteomes" id="UP001501274">
    <property type="component" value="Unassembled WGS sequence"/>
</dbReference>
<keyword evidence="1" id="KW-0472">Membrane</keyword>
<feature type="transmembrane region" description="Helical" evidence="1">
    <location>
        <begin position="85"/>
        <end position="111"/>
    </location>
</feature>
<dbReference type="AlphaFoldDB" id="A0AAW3CEG8"/>